<evidence type="ECO:0000256" key="2">
    <source>
        <dbReference type="ARBA" id="ARBA00022556"/>
    </source>
</evidence>
<comment type="similarity">
    <text evidence="7">Belongs to the transferase hexapeptide repeat family. LpxD subfamily.</text>
</comment>
<dbReference type="PANTHER" id="PTHR43378">
    <property type="entry name" value="UDP-3-O-ACYLGLUCOSAMINE N-ACYLTRANSFERASE"/>
    <property type="match status" value="1"/>
</dbReference>
<dbReference type="PROSITE" id="PS00101">
    <property type="entry name" value="HEXAPEP_TRANSFERASES"/>
    <property type="match status" value="1"/>
</dbReference>
<dbReference type="UniPathway" id="UPA00973"/>
<dbReference type="InterPro" id="IPR018357">
    <property type="entry name" value="Hexapep_transf_CS"/>
</dbReference>
<feature type="domain" description="UDP-3-O-[3-hydroxymyristoyl] glucosamine N-acyltransferase non-repeat region" evidence="8">
    <location>
        <begin position="21"/>
        <end position="87"/>
    </location>
</feature>
<dbReference type="RefSeq" id="WP_099019889.1">
    <property type="nucleotide sequence ID" value="NZ_NIHB01000004.1"/>
</dbReference>
<comment type="pathway">
    <text evidence="7">Bacterial outer membrane biogenesis; LPS lipid A biosynthesis.</text>
</comment>
<dbReference type="OrthoDB" id="9784739at2"/>
<protein>
    <recommendedName>
        <fullName evidence="7">UDP-3-O-acylglucosamine N-acyltransferase</fullName>
        <ecNumber evidence="7">2.3.1.191</ecNumber>
    </recommendedName>
</protein>
<dbReference type="InterPro" id="IPR020573">
    <property type="entry name" value="UDP_GlcNAc_AcTrfase_non-rep"/>
</dbReference>
<organism evidence="10 11">
    <name type="scientific">Marinicella litoralis</name>
    <dbReference type="NCBI Taxonomy" id="644220"/>
    <lineage>
        <taxon>Bacteria</taxon>
        <taxon>Pseudomonadati</taxon>
        <taxon>Pseudomonadota</taxon>
        <taxon>Gammaproteobacteria</taxon>
        <taxon>Lysobacterales</taxon>
        <taxon>Marinicellaceae</taxon>
        <taxon>Marinicella</taxon>
    </lineage>
</organism>
<name>A0A4R6XJ12_9GAMM</name>
<accession>A0A4R6XJ12</accession>
<evidence type="ECO:0000313" key="10">
    <source>
        <dbReference type="EMBL" id="TDR19472.1"/>
    </source>
</evidence>
<dbReference type="Pfam" id="PF14602">
    <property type="entry name" value="Hexapep_2"/>
    <property type="match status" value="1"/>
</dbReference>
<dbReference type="NCBIfam" id="TIGR01853">
    <property type="entry name" value="lipid_A_lpxD"/>
    <property type="match status" value="1"/>
</dbReference>
<evidence type="ECO:0000256" key="5">
    <source>
        <dbReference type="ARBA" id="ARBA00023098"/>
    </source>
</evidence>
<proteinExistence type="inferred from homology"/>
<keyword evidence="2 7" id="KW-0441">Lipid A biosynthesis</keyword>
<feature type="active site" description="Proton acceptor" evidence="7">
    <location>
        <position position="237"/>
    </location>
</feature>
<feature type="domain" description="Mannose-1-phosphate guanyltransferase C-terminal" evidence="9">
    <location>
        <begin position="94"/>
        <end position="176"/>
    </location>
</feature>
<reference evidence="10 11" key="1">
    <citation type="submission" date="2019-03" db="EMBL/GenBank/DDBJ databases">
        <title>Genomic Encyclopedia of Type Strains, Phase IV (KMG-IV): sequencing the most valuable type-strain genomes for metagenomic binning, comparative biology and taxonomic classification.</title>
        <authorList>
            <person name="Goeker M."/>
        </authorList>
    </citation>
    <scope>NUCLEOTIDE SEQUENCE [LARGE SCALE GENOMIC DNA]</scope>
    <source>
        <strain evidence="10 11">DSM 25488</strain>
    </source>
</reference>
<keyword evidence="11" id="KW-1185">Reference proteome</keyword>
<dbReference type="EMBL" id="SNZB01000004">
    <property type="protein sequence ID" value="TDR19472.1"/>
    <property type="molecule type" value="Genomic_DNA"/>
</dbReference>
<dbReference type="GO" id="GO:0103118">
    <property type="term" value="F:UDP-3-O-[(3R)-3-hydroxyacyl]-glucosamine N-acyltransferase activity"/>
    <property type="evidence" value="ECO:0007669"/>
    <property type="project" value="UniProtKB-EC"/>
</dbReference>
<evidence type="ECO:0000256" key="6">
    <source>
        <dbReference type="ARBA" id="ARBA00023315"/>
    </source>
</evidence>
<evidence type="ECO:0000256" key="1">
    <source>
        <dbReference type="ARBA" id="ARBA00022516"/>
    </source>
</evidence>
<comment type="function">
    <text evidence="7">Catalyzes the N-acylation of UDP-3-O-acylglucosamine using 3-hydroxyacyl-ACP as the acyl donor. Is involved in the biosynthesis of lipid A, a phosphorylated glycolipid that anchors the lipopolysaccharide to the outer membrane of the cell.</text>
</comment>
<dbReference type="AlphaFoldDB" id="A0A4R6XJ12"/>
<keyword evidence="3 7" id="KW-0808">Transferase</keyword>
<dbReference type="InterPro" id="IPR011004">
    <property type="entry name" value="Trimer_LpxA-like_sf"/>
</dbReference>
<comment type="caution">
    <text evidence="10">The sequence shown here is derived from an EMBL/GenBank/DDBJ whole genome shotgun (WGS) entry which is preliminary data.</text>
</comment>
<dbReference type="SUPFAM" id="SSF51161">
    <property type="entry name" value="Trimeric LpxA-like enzymes"/>
    <property type="match status" value="1"/>
</dbReference>
<evidence type="ECO:0000259" key="9">
    <source>
        <dbReference type="Pfam" id="PF25087"/>
    </source>
</evidence>
<keyword evidence="6 7" id="KW-0012">Acyltransferase</keyword>
<keyword evidence="4 7" id="KW-0677">Repeat</keyword>
<sequence>MKTLAELATSQQLTYQGNGEVALTAVATLEHAKGNEISFLANPSYTKFLAGTKAGAVILTAKMAADYEGNALISDNPYVTFAYVAQLFVKQQRPVAKIHPTAVIEAGVEVGENVSIGAFSVLHQSVCVGAGTTIESHVSIADDVVIGEACVIKSGVKIEPGCVIGDRVILHPGAVIGADGFGLARDKSGWVKIPQTGAVVIGNDCEVGANTTIDCGAIEHTVLGQDVRLDNQIQIGHNVIIGDHTVIAGCTAVAGSTEIGRNCLIGGGVGIVGHIKICDGVTIQAMALVTNSIKEPGSYSSVSPLQPTKQWRKNAVRARQLDQIARKVNQLEKKLND</sequence>
<dbReference type="GO" id="GO:0016410">
    <property type="term" value="F:N-acyltransferase activity"/>
    <property type="evidence" value="ECO:0007669"/>
    <property type="project" value="InterPro"/>
</dbReference>
<dbReference type="Pfam" id="PF04613">
    <property type="entry name" value="LpxD"/>
    <property type="match status" value="1"/>
</dbReference>
<dbReference type="InterPro" id="IPR001451">
    <property type="entry name" value="Hexapep"/>
</dbReference>
<evidence type="ECO:0000256" key="7">
    <source>
        <dbReference type="HAMAP-Rule" id="MF_00523"/>
    </source>
</evidence>
<dbReference type="InterPro" id="IPR056729">
    <property type="entry name" value="GMPPB_C"/>
</dbReference>
<evidence type="ECO:0000256" key="4">
    <source>
        <dbReference type="ARBA" id="ARBA00022737"/>
    </source>
</evidence>
<dbReference type="Proteomes" id="UP000295724">
    <property type="component" value="Unassembled WGS sequence"/>
</dbReference>
<keyword evidence="5 7" id="KW-0443">Lipid metabolism</keyword>
<dbReference type="GO" id="GO:0016020">
    <property type="term" value="C:membrane"/>
    <property type="evidence" value="ECO:0007669"/>
    <property type="project" value="GOC"/>
</dbReference>
<dbReference type="PANTHER" id="PTHR43378:SF2">
    <property type="entry name" value="UDP-3-O-ACYLGLUCOSAMINE N-ACYLTRANSFERASE 1, MITOCHONDRIAL-RELATED"/>
    <property type="match status" value="1"/>
</dbReference>
<dbReference type="InterPro" id="IPR007691">
    <property type="entry name" value="LpxD"/>
</dbReference>
<dbReference type="Gene3D" id="2.160.10.10">
    <property type="entry name" value="Hexapeptide repeat proteins"/>
    <property type="match status" value="1"/>
</dbReference>
<dbReference type="EC" id="2.3.1.191" evidence="7"/>
<keyword evidence="1 7" id="KW-0444">Lipid biosynthesis</keyword>
<dbReference type="Pfam" id="PF00132">
    <property type="entry name" value="Hexapep"/>
    <property type="match status" value="2"/>
</dbReference>
<dbReference type="Gene3D" id="1.20.5.170">
    <property type="match status" value="1"/>
</dbReference>
<dbReference type="CDD" id="cd03352">
    <property type="entry name" value="LbH_LpxD"/>
    <property type="match status" value="1"/>
</dbReference>
<evidence type="ECO:0000256" key="3">
    <source>
        <dbReference type="ARBA" id="ARBA00022679"/>
    </source>
</evidence>
<dbReference type="GO" id="GO:0009245">
    <property type="term" value="P:lipid A biosynthetic process"/>
    <property type="evidence" value="ECO:0007669"/>
    <property type="project" value="UniProtKB-UniRule"/>
</dbReference>
<gene>
    <name evidence="7" type="primary">lpxD</name>
    <name evidence="10" type="ORF">C8D91_2028</name>
</gene>
<dbReference type="HAMAP" id="MF_00523">
    <property type="entry name" value="LpxD"/>
    <property type="match status" value="1"/>
</dbReference>
<dbReference type="Pfam" id="PF25087">
    <property type="entry name" value="GMPPB_C"/>
    <property type="match status" value="1"/>
</dbReference>
<dbReference type="NCBIfam" id="NF002060">
    <property type="entry name" value="PRK00892.1"/>
    <property type="match status" value="1"/>
</dbReference>
<evidence type="ECO:0000313" key="11">
    <source>
        <dbReference type="Proteomes" id="UP000295724"/>
    </source>
</evidence>
<evidence type="ECO:0000259" key="8">
    <source>
        <dbReference type="Pfam" id="PF04613"/>
    </source>
</evidence>
<dbReference type="Gene3D" id="3.40.1390.10">
    <property type="entry name" value="MurE/MurF, N-terminal domain"/>
    <property type="match status" value="1"/>
</dbReference>
<comment type="catalytic activity">
    <reaction evidence="7">
        <text>a UDP-3-O-[(3R)-3-hydroxyacyl]-alpha-D-glucosamine + a (3R)-hydroxyacyl-[ACP] = a UDP-2-N,3-O-bis[(3R)-3-hydroxyacyl]-alpha-D-glucosamine + holo-[ACP] + H(+)</text>
        <dbReference type="Rhea" id="RHEA:53836"/>
        <dbReference type="Rhea" id="RHEA-COMP:9685"/>
        <dbReference type="Rhea" id="RHEA-COMP:9945"/>
        <dbReference type="ChEBI" id="CHEBI:15378"/>
        <dbReference type="ChEBI" id="CHEBI:64479"/>
        <dbReference type="ChEBI" id="CHEBI:78827"/>
        <dbReference type="ChEBI" id="CHEBI:137740"/>
        <dbReference type="ChEBI" id="CHEBI:137748"/>
        <dbReference type="EC" id="2.3.1.191"/>
    </reaction>
</comment>
<comment type="subunit">
    <text evidence="7">Homotrimer.</text>
</comment>